<gene>
    <name evidence="2" type="ORF">VNO78_33002</name>
</gene>
<keyword evidence="1" id="KW-0472">Membrane</keyword>
<dbReference type="Proteomes" id="UP001386955">
    <property type="component" value="Unassembled WGS sequence"/>
</dbReference>
<reference evidence="2 3" key="1">
    <citation type="submission" date="2024-01" db="EMBL/GenBank/DDBJ databases">
        <title>The genomes of 5 underutilized Papilionoideae crops provide insights into root nodulation and disease resistanc.</title>
        <authorList>
            <person name="Jiang F."/>
        </authorList>
    </citation>
    <scope>NUCLEOTIDE SEQUENCE [LARGE SCALE GENOMIC DNA]</scope>
    <source>
        <strain evidence="2">DUOXIRENSHENG_FW03</strain>
        <tissue evidence="2">Leaves</tissue>
    </source>
</reference>
<sequence>MGLRIELRREEQEMELGFESCDEVRVRKVQQLPSSHPRHHAEAQYNFTFTDSPLELLIITNLVIPDIFFGIAKGLYTWLDQELVMVLSLVVVVLLVALDLRLRAQDFGALHGYGALKKMKLLIQYSLVKATS</sequence>
<dbReference type="AlphaFoldDB" id="A0AAN9NW61"/>
<comment type="caution">
    <text evidence="2">The sequence shown here is derived from an EMBL/GenBank/DDBJ whole genome shotgun (WGS) entry which is preliminary data.</text>
</comment>
<accession>A0AAN9NW61</accession>
<name>A0AAN9NW61_PSOTE</name>
<evidence type="ECO:0000256" key="1">
    <source>
        <dbReference type="SAM" id="Phobius"/>
    </source>
</evidence>
<feature type="transmembrane region" description="Helical" evidence="1">
    <location>
        <begin position="83"/>
        <end position="102"/>
    </location>
</feature>
<organism evidence="2 3">
    <name type="scientific">Psophocarpus tetragonolobus</name>
    <name type="common">Winged bean</name>
    <name type="synonym">Dolichos tetragonolobus</name>
    <dbReference type="NCBI Taxonomy" id="3891"/>
    <lineage>
        <taxon>Eukaryota</taxon>
        <taxon>Viridiplantae</taxon>
        <taxon>Streptophyta</taxon>
        <taxon>Embryophyta</taxon>
        <taxon>Tracheophyta</taxon>
        <taxon>Spermatophyta</taxon>
        <taxon>Magnoliopsida</taxon>
        <taxon>eudicotyledons</taxon>
        <taxon>Gunneridae</taxon>
        <taxon>Pentapetalae</taxon>
        <taxon>rosids</taxon>
        <taxon>fabids</taxon>
        <taxon>Fabales</taxon>
        <taxon>Fabaceae</taxon>
        <taxon>Papilionoideae</taxon>
        <taxon>50 kb inversion clade</taxon>
        <taxon>NPAAA clade</taxon>
        <taxon>indigoferoid/millettioid clade</taxon>
        <taxon>Phaseoleae</taxon>
        <taxon>Psophocarpus</taxon>
    </lineage>
</organism>
<keyword evidence="3" id="KW-1185">Reference proteome</keyword>
<evidence type="ECO:0000313" key="3">
    <source>
        <dbReference type="Proteomes" id="UP001386955"/>
    </source>
</evidence>
<dbReference type="EMBL" id="JAYMYS010000009">
    <property type="protein sequence ID" value="KAK7380490.1"/>
    <property type="molecule type" value="Genomic_DNA"/>
</dbReference>
<evidence type="ECO:0000313" key="2">
    <source>
        <dbReference type="EMBL" id="KAK7380490.1"/>
    </source>
</evidence>
<keyword evidence="1" id="KW-1133">Transmembrane helix</keyword>
<protein>
    <submittedName>
        <fullName evidence="2">Uncharacterized protein</fullName>
    </submittedName>
</protein>
<feature type="transmembrane region" description="Helical" evidence="1">
    <location>
        <begin position="54"/>
        <end position="71"/>
    </location>
</feature>
<proteinExistence type="predicted"/>
<keyword evidence="1" id="KW-0812">Transmembrane</keyword>